<comment type="similarity">
    <text evidence="1">Belongs to the REF/SRPP family.</text>
</comment>
<evidence type="ECO:0000313" key="2">
    <source>
        <dbReference type="EMBL" id="KAK1280788.1"/>
    </source>
</evidence>
<dbReference type="EMBL" id="JAUJYN010000001">
    <property type="protein sequence ID" value="KAK1280788.1"/>
    <property type="molecule type" value="Genomic_DNA"/>
</dbReference>
<protein>
    <submittedName>
        <fullName evidence="2">Stress-related protein</fullName>
    </submittedName>
</protein>
<comment type="caution">
    <text evidence="2">The sequence shown here is derived from an EMBL/GenBank/DDBJ whole genome shotgun (WGS) entry which is preliminary data.</text>
</comment>
<name>A0AAV9BWX4_ACOGR</name>
<evidence type="ECO:0000313" key="3">
    <source>
        <dbReference type="Proteomes" id="UP001179952"/>
    </source>
</evidence>
<sequence>MAEENQTIEIDVEEEKRLKYLDFVRVAAINAVVYLTSVYEYAKENAGPLKPGVQTVESAVKTVIGPVYEKLHDVPYELLSFVDRKVGETLIEIQRHVPEAAKSVATEVKRAGVVGTAKSAVAKYEPVAEGYAVSAWKTLRRVPLVPQVVVPTAAFLAEKYNRIVGYSAEKGYAVAVYLPLIPTKRIAKVFGDGAGEEGSTVPATAE</sequence>
<reference evidence="2" key="2">
    <citation type="submission" date="2023-06" db="EMBL/GenBank/DDBJ databases">
        <authorList>
            <person name="Ma L."/>
            <person name="Liu K.-W."/>
            <person name="Li Z."/>
            <person name="Hsiao Y.-Y."/>
            <person name="Qi Y."/>
            <person name="Fu T."/>
            <person name="Tang G."/>
            <person name="Zhang D."/>
            <person name="Sun W.-H."/>
            <person name="Liu D.-K."/>
            <person name="Li Y."/>
            <person name="Chen G.-Z."/>
            <person name="Liu X.-D."/>
            <person name="Liao X.-Y."/>
            <person name="Jiang Y.-T."/>
            <person name="Yu X."/>
            <person name="Hao Y."/>
            <person name="Huang J."/>
            <person name="Zhao X.-W."/>
            <person name="Ke S."/>
            <person name="Chen Y.-Y."/>
            <person name="Wu W.-L."/>
            <person name="Hsu J.-L."/>
            <person name="Lin Y.-F."/>
            <person name="Huang M.-D."/>
            <person name="Li C.-Y."/>
            <person name="Huang L."/>
            <person name="Wang Z.-W."/>
            <person name="Zhao X."/>
            <person name="Zhong W.-Y."/>
            <person name="Peng D.-H."/>
            <person name="Ahmad S."/>
            <person name="Lan S."/>
            <person name="Zhang J.-S."/>
            <person name="Tsai W.-C."/>
            <person name="Van De Peer Y."/>
            <person name="Liu Z.-J."/>
        </authorList>
    </citation>
    <scope>NUCLEOTIDE SEQUENCE</scope>
    <source>
        <strain evidence="2">SCP</strain>
        <tissue evidence="2">Leaves</tissue>
    </source>
</reference>
<accession>A0AAV9BWX4</accession>
<organism evidence="2 3">
    <name type="scientific">Acorus gramineus</name>
    <name type="common">Dwarf sweet flag</name>
    <dbReference type="NCBI Taxonomy" id="55184"/>
    <lineage>
        <taxon>Eukaryota</taxon>
        <taxon>Viridiplantae</taxon>
        <taxon>Streptophyta</taxon>
        <taxon>Embryophyta</taxon>
        <taxon>Tracheophyta</taxon>
        <taxon>Spermatophyta</taxon>
        <taxon>Magnoliopsida</taxon>
        <taxon>Liliopsida</taxon>
        <taxon>Acoraceae</taxon>
        <taxon>Acorus</taxon>
    </lineage>
</organism>
<reference evidence="2" key="1">
    <citation type="journal article" date="2023" name="Nat. Commun.">
        <title>Diploid and tetraploid genomes of Acorus and the evolution of monocots.</title>
        <authorList>
            <person name="Ma L."/>
            <person name="Liu K.W."/>
            <person name="Li Z."/>
            <person name="Hsiao Y.Y."/>
            <person name="Qi Y."/>
            <person name="Fu T."/>
            <person name="Tang G.D."/>
            <person name="Zhang D."/>
            <person name="Sun W.H."/>
            <person name="Liu D.K."/>
            <person name="Li Y."/>
            <person name="Chen G.Z."/>
            <person name="Liu X.D."/>
            <person name="Liao X.Y."/>
            <person name="Jiang Y.T."/>
            <person name="Yu X."/>
            <person name="Hao Y."/>
            <person name="Huang J."/>
            <person name="Zhao X.W."/>
            <person name="Ke S."/>
            <person name="Chen Y.Y."/>
            <person name="Wu W.L."/>
            <person name="Hsu J.L."/>
            <person name="Lin Y.F."/>
            <person name="Huang M.D."/>
            <person name="Li C.Y."/>
            <person name="Huang L."/>
            <person name="Wang Z.W."/>
            <person name="Zhao X."/>
            <person name="Zhong W.Y."/>
            <person name="Peng D.H."/>
            <person name="Ahmad S."/>
            <person name="Lan S."/>
            <person name="Zhang J.S."/>
            <person name="Tsai W.C."/>
            <person name="Van de Peer Y."/>
            <person name="Liu Z.J."/>
        </authorList>
    </citation>
    <scope>NUCLEOTIDE SEQUENCE</scope>
    <source>
        <strain evidence="2">SCP</strain>
    </source>
</reference>
<proteinExistence type="inferred from homology"/>
<dbReference type="PANTHER" id="PTHR33732">
    <property type="entry name" value="REF/SRPP-LIKE PROTEIN OS05G0151300/LOC_OS05G05940"/>
    <property type="match status" value="1"/>
</dbReference>
<gene>
    <name evidence="2" type="ORF">QJS04_geneDACA019706</name>
</gene>
<dbReference type="InterPro" id="IPR008802">
    <property type="entry name" value="REF"/>
</dbReference>
<keyword evidence="3" id="KW-1185">Reference proteome</keyword>
<dbReference type="Proteomes" id="UP001179952">
    <property type="component" value="Unassembled WGS sequence"/>
</dbReference>
<evidence type="ECO:0000256" key="1">
    <source>
        <dbReference type="ARBA" id="ARBA00009737"/>
    </source>
</evidence>
<dbReference type="AlphaFoldDB" id="A0AAV9BWX4"/>
<dbReference type="Pfam" id="PF05755">
    <property type="entry name" value="REF"/>
    <property type="match status" value="1"/>
</dbReference>
<dbReference type="PANTHER" id="PTHR33732:SF3">
    <property type="entry name" value="OS07G0671800 PROTEIN"/>
    <property type="match status" value="1"/>
</dbReference>